<dbReference type="AlphaFoldDB" id="A0A2K1LB77"/>
<dbReference type="PaxDb" id="3218-PP1S28_68V6.1"/>
<dbReference type="EnsemblPlants" id="Pp3c1_36760V3.1">
    <property type="protein sequence ID" value="Pp3c1_36760V3.1"/>
    <property type="gene ID" value="Pp3c1_36760"/>
</dbReference>
<dbReference type="GO" id="GO:0007018">
    <property type="term" value="P:microtubule-based movement"/>
    <property type="evidence" value="ECO:0007669"/>
    <property type="project" value="InterPro"/>
</dbReference>
<evidence type="ECO:0000313" key="2">
    <source>
        <dbReference type="EnsemblPlants" id="Pp3c1_36760V3.1"/>
    </source>
</evidence>
<dbReference type="GO" id="GO:0030286">
    <property type="term" value="C:dynein complex"/>
    <property type="evidence" value="ECO:0007669"/>
    <property type="project" value="InterPro"/>
</dbReference>
<dbReference type="STRING" id="3218.A0A2K1LB77"/>
<dbReference type="InParanoid" id="A0A2K1LB77"/>
<dbReference type="PANTHER" id="PTHR22878:SF68">
    <property type="entry name" value="DYNEIN HEAVY CHAIN 6, AXONEMAL-LIKE"/>
    <property type="match status" value="1"/>
</dbReference>
<dbReference type="GO" id="GO:0045505">
    <property type="term" value="F:dynein intermediate chain binding"/>
    <property type="evidence" value="ECO:0007669"/>
    <property type="project" value="InterPro"/>
</dbReference>
<reference evidence="1 3" key="2">
    <citation type="journal article" date="2018" name="Plant J.">
        <title>The Physcomitrella patens chromosome-scale assembly reveals moss genome structure and evolution.</title>
        <authorList>
            <person name="Lang D."/>
            <person name="Ullrich K.K."/>
            <person name="Murat F."/>
            <person name="Fuchs J."/>
            <person name="Jenkins J."/>
            <person name="Haas F.B."/>
            <person name="Piednoel M."/>
            <person name="Gundlach H."/>
            <person name="Van Bel M."/>
            <person name="Meyberg R."/>
            <person name="Vives C."/>
            <person name="Morata J."/>
            <person name="Symeonidi A."/>
            <person name="Hiss M."/>
            <person name="Muchero W."/>
            <person name="Kamisugi Y."/>
            <person name="Saleh O."/>
            <person name="Blanc G."/>
            <person name="Decker E.L."/>
            <person name="van Gessel N."/>
            <person name="Grimwood J."/>
            <person name="Hayes R.D."/>
            <person name="Graham S.W."/>
            <person name="Gunter L.E."/>
            <person name="McDaniel S.F."/>
            <person name="Hoernstein S.N.W."/>
            <person name="Larsson A."/>
            <person name="Li F.W."/>
            <person name="Perroud P.F."/>
            <person name="Phillips J."/>
            <person name="Ranjan P."/>
            <person name="Rokshar D.S."/>
            <person name="Rothfels C.J."/>
            <person name="Schneider L."/>
            <person name="Shu S."/>
            <person name="Stevenson D.W."/>
            <person name="Thummler F."/>
            <person name="Tillich M."/>
            <person name="Villarreal Aguilar J.C."/>
            <person name="Widiez T."/>
            <person name="Wong G.K."/>
            <person name="Wymore A."/>
            <person name="Zhang Y."/>
            <person name="Zimmer A.D."/>
            <person name="Quatrano R.S."/>
            <person name="Mayer K.F.X."/>
            <person name="Goodstein D."/>
            <person name="Casacuberta J.M."/>
            <person name="Vandepoele K."/>
            <person name="Reski R."/>
            <person name="Cuming A.C."/>
            <person name="Tuskan G.A."/>
            <person name="Maumus F."/>
            <person name="Salse J."/>
            <person name="Schmutz J."/>
            <person name="Rensing S.A."/>
        </authorList>
    </citation>
    <scope>NUCLEOTIDE SEQUENCE [LARGE SCALE GENOMIC DNA]</scope>
    <source>
        <strain evidence="2 3">cv. Gransden 2004</strain>
    </source>
</reference>
<dbReference type="EMBL" id="ABEU02000001">
    <property type="protein sequence ID" value="PNR63284.1"/>
    <property type="molecule type" value="Genomic_DNA"/>
</dbReference>
<accession>A0A2K1LB77</accession>
<reference evidence="2" key="3">
    <citation type="submission" date="2020-12" db="UniProtKB">
        <authorList>
            <consortium name="EnsemblPlants"/>
        </authorList>
    </citation>
    <scope>IDENTIFICATION</scope>
</reference>
<organism evidence="1">
    <name type="scientific">Physcomitrium patens</name>
    <name type="common">Spreading-leaved earth moss</name>
    <name type="synonym">Physcomitrella patens</name>
    <dbReference type="NCBI Taxonomy" id="3218"/>
    <lineage>
        <taxon>Eukaryota</taxon>
        <taxon>Viridiplantae</taxon>
        <taxon>Streptophyta</taxon>
        <taxon>Embryophyta</taxon>
        <taxon>Bryophyta</taxon>
        <taxon>Bryophytina</taxon>
        <taxon>Bryopsida</taxon>
        <taxon>Funariidae</taxon>
        <taxon>Funariales</taxon>
        <taxon>Funariaceae</taxon>
        <taxon>Physcomitrium</taxon>
    </lineage>
</organism>
<dbReference type="GO" id="GO:0051959">
    <property type="term" value="F:dynein light intermediate chain binding"/>
    <property type="evidence" value="ECO:0007669"/>
    <property type="project" value="InterPro"/>
</dbReference>
<evidence type="ECO:0000313" key="1">
    <source>
        <dbReference type="EMBL" id="PNR63284.1"/>
    </source>
</evidence>
<dbReference type="Proteomes" id="UP000006727">
    <property type="component" value="Chromosome 1"/>
</dbReference>
<sequence length="163" mass="18962">MDMDVCHVIVTLPRYLQLFVKSVGLTDEKDKMLLSFLIICTLRKRFEKIEPEDCIFFATGGVSTGSELPPNPTNWFSDNLWIEMLNISNLKNFHYESENALFMLLLAYSDDFAADPHQWKPIFDSDQPYLQPIPYDWSVKLNIFQKLVLMRMLQPDQNSGSCE</sequence>
<evidence type="ECO:0000313" key="3">
    <source>
        <dbReference type="Proteomes" id="UP000006727"/>
    </source>
</evidence>
<reference evidence="1 3" key="1">
    <citation type="journal article" date="2008" name="Science">
        <title>The Physcomitrella genome reveals evolutionary insights into the conquest of land by plants.</title>
        <authorList>
            <person name="Rensing S."/>
            <person name="Lang D."/>
            <person name="Zimmer A."/>
            <person name="Terry A."/>
            <person name="Salamov A."/>
            <person name="Shapiro H."/>
            <person name="Nishiyama T."/>
            <person name="Perroud P.-F."/>
            <person name="Lindquist E."/>
            <person name="Kamisugi Y."/>
            <person name="Tanahashi T."/>
            <person name="Sakakibara K."/>
            <person name="Fujita T."/>
            <person name="Oishi K."/>
            <person name="Shin-I T."/>
            <person name="Kuroki Y."/>
            <person name="Toyoda A."/>
            <person name="Suzuki Y."/>
            <person name="Hashimoto A."/>
            <person name="Yamaguchi K."/>
            <person name="Sugano A."/>
            <person name="Kohara Y."/>
            <person name="Fujiyama A."/>
            <person name="Anterola A."/>
            <person name="Aoki S."/>
            <person name="Ashton N."/>
            <person name="Barbazuk W.B."/>
            <person name="Barker E."/>
            <person name="Bennetzen J."/>
            <person name="Bezanilla M."/>
            <person name="Blankenship R."/>
            <person name="Cho S.H."/>
            <person name="Dutcher S."/>
            <person name="Estelle M."/>
            <person name="Fawcett J.A."/>
            <person name="Gundlach H."/>
            <person name="Hanada K."/>
            <person name="Heyl A."/>
            <person name="Hicks K.A."/>
            <person name="Hugh J."/>
            <person name="Lohr M."/>
            <person name="Mayer K."/>
            <person name="Melkozernov A."/>
            <person name="Murata T."/>
            <person name="Nelson D."/>
            <person name="Pils B."/>
            <person name="Prigge M."/>
            <person name="Reiss B."/>
            <person name="Renner T."/>
            <person name="Rombauts S."/>
            <person name="Rushton P."/>
            <person name="Sanderfoot A."/>
            <person name="Schween G."/>
            <person name="Shiu S.-H."/>
            <person name="Stueber K."/>
            <person name="Theodoulou F.L."/>
            <person name="Tu H."/>
            <person name="Van de Peer Y."/>
            <person name="Verrier P.J."/>
            <person name="Waters E."/>
            <person name="Wood A."/>
            <person name="Yang L."/>
            <person name="Cove D."/>
            <person name="Cuming A."/>
            <person name="Hasebe M."/>
            <person name="Lucas S."/>
            <person name="Mishler D.B."/>
            <person name="Reski R."/>
            <person name="Grigoriev I."/>
            <person name="Quatrano R.S."/>
            <person name="Boore J.L."/>
        </authorList>
    </citation>
    <scope>NUCLEOTIDE SEQUENCE [LARGE SCALE GENOMIC DNA]</scope>
    <source>
        <strain evidence="2 3">cv. Gransden 2004</strain>
    </source>
</reference>
<proteinExistence type="predicted"/>
<name>A0A2K1LB77_PHYPA</name>
<dbReference type="InterPro" id="IPR026983">
    <property type="entry name" value="DHC"/>
</dbReference>
<dbReference type="PANTHER" id="PTHR22878">
    <property type="entry name" value="DYNEIN HEAVY CHAIN 6, AXONEMAL-LIKE-RELATED"/>
    <property type="match status" value="1"/>
</dbReference>
<protein>
    <submittedName>
        <fullName evidence="1 2">Uncharacterized protein</fullName>
    </submittedName>
</protein>
<gene>
    <name evidence="1" type="ORF">PHYPA_001709</name>
</gene>
<dbReference type="Gramene" id="Pp3c1_36760V3.1">
    <property type="protein sequence ID" value="Pp3c1_36760V3.1"/>
    <property type="gene ID" value="Pp3c1_36760"/>
</dbReference>
<keyword evidence="3" id="KW-1185">Reference proteome</keyword>